<dbReference type="EMBL" id="FN668655">
    <property type="protein sequence ID" value="CBK23137.2"/>
    <property type="molecule type" value="Genomic_DNA"/>
</dbReference>
<dbReference type="Pfam" id="PF01702">
    <property type="entry name" value="TGT"/>
    <property type="match status" value="1"/>
</dbReference>
<dbReference type="InParanoid" id="D8M4Z8"/>
<evidence type="ECO:0000259" key="1">
    <source>
        <dbReference type="Pfam" id="PF01702"/>
    </source>
</evidence>
<protein>
    <recommendedName>
        <fullName evidence="1">tRNA-guanine(15) transglycosylase-like domain-containing protein</fullName>
    </recommendedName>
</protein>
<dbReference type="Proteomes" id="UP000008312">
    <property type="component" value="Unassembled WGS sequence"/>
</dbReference>
<dbReference type="PANTHER" id="PTHR46064">
    <property type="entry name" value="QUEUINE TRNA-RIBOSYLTRANSFERASE ACCESSORY SUBUNIT 2"/>
    <property type="match status" value="1"/>
</dbReference>
<dbReference type="GeneID" id="24920185"/>
<sequence>MFIFKSEISITSQYFLIGSFSKVPKASDNSVGIMTTEGSRDLAFDEYLDIIKSFNVDSAVSFSDEVPITIGKRRGKQSIARSKAWLQQQLERSDKKSRIIANIQATDNMELLQEQISLVNEHSDELFGVNISGLHLGESPQQREKILSAIYSSIPAVLVRFVTGPNSPREVLDSIRLGTDIAVCSYPVTLAEKAYASLYEPFSILYLRRFSNESIFCNEQENIQQETKMNLLDNVYKDDKSLLVEGCDCYACKRFTKGYIHHLFNCHEMLGVILLTQHNMHHFLKFLQSVRQMIREGRLDEAISHKEGDN</sequence>
<dbReference type="InterPro" id="IPR002616">
    <property type="entry name" value="tRNA_ribo_trans-like"/>
</dbReference>
<proteinExistence type="predicted"/>
<gene>
    <name evidence="2" type="ORF">GSBLH_T00003062001</name>
</gene>
<dbReference type="PANTHER" id="PTHR46064:SF1">
    <property type="entry name" value="QUEUINE TRNA-RIBOSYLTRANSFERASE ACCESSORY SUBUNIT 2"/>
    <property type="match status" value="1"/>
</dbReference>
<organism evidence="2">
    <name type="scientific">Blastocystis hominis</name>
    <dbReference type="NCBI Taxonomy" id="12968"/>
    <lineage>
        <taxon>Eukaryota</taxon>
        <taxon>Sar</taxon>
        <taxon>Stramenopiles</taxon>
        <taxon>Bigyra</taxon>
        <taxon>Opalozoa</taxon>
        <taxon>Opalinata</taxon>
        <taxon>Blastocystidae</taxon>
        <taxon>Blastocystis</taxon>
    </lineage>
</organism>
<evidence type="ECO:0000313" key="3">
    <source>
        <dbReference type="Proteomes" id="UP000008312"/>
    </source>
</evidence>
<dbReference type="InterPro" id="IPR036511">
    <property type="entry name" value="TGT-like_sf"/>
</dbReference>
<dbReference type="OMA" id="STEMIND"/>
<dbReference type="NCBIfam" id="TIGR00449">
    <property type="entry name" value="tgt_general"/>
    <property type="match status" value="1"/>
</dbReference>
<accession>D8M4Z8</accession>
<dbReference type="OrthoDB" id="27601at2759"/>
<dbReference type="SUPFAM" id="SSF51713">
    <property type="entry name" value="tRNA-guanine transglycosylase"/>
    <property type="match status" value="1"/>
</dbReference>
<dbReference type="GO" id="GO:0006400">
    <property type="term" value="P:tRNA modification"/>
    <property type="evidence" value="ECO:0007669"/>
    <property type="project" value="InterPro"/>
</dbReference>
<dbReference type="InterPro" id="IPR050852">
    <property type="entry name" value="Queuine_tRNA-ribosyltrfase"/>
</dbReference>
<dbReference type="AlphaFoldDB" id="D8M4Z8"/>
<reference evidence="2" key="1">
    <citation type="submission" date="2010-02" db="EMBL/GenBank/DDBJ databases">
        <title>Sequencing and annotation of the Blastocystis hominis genome.</title>
        <authorList>
            <person name="Wincker P."/>
        </authorList>
    </citation>
    <scope>NUCLEOTIDE SEQUENCE</scope>
    <source>
        <strain evidence="2">Singapore isolate B</strain>
    </source>
</reference>
<feature type="domain" description="tRNA-guanine(15) transglycosylase-like" evidence="1">
    <location>
        <begin position="6"/>
        <end position="304"/>
    </location>
</feature>
<dbReference type="FunCoup" id="D8M4Z8">
    <property type="interactions" value="118"/>
</dbReference>
<dbReference type="RefSeq" id="XP_012897185.1">
    <property type="nucleotide sequence ID" value="XM_013041731.1"/>
</dbReference>
<evidence type="ECO:0000313" key="2">
    <source>
        <dbReference type="EMBL" id="CBK23137.2"/>
    </source>
</evidence>
<keyword evidence="3" id="KW-1185">Reference proteome</keyword>
<name>D8M4Z8_BLAHO</name>
<dbReference type="Gene3D" id="3.20.20.105">
    <property type="entry name" value="Queuine tRNA-ribosyltransferase-like"/>
    <property type="match status" value="1"/>
</dbReference>